<dbReference type="Pfam" id="PF00210">
    <property type="entry name" value="Ferritin"/>
    <property type="match status" value="1"/>
</dbReference>
<comment type="caution">
    <text evidence="4">The sequence shown here is derived from an EMBL/GenBank/DDBJ whole genome shotgun (WGS) entry which is preliminary data.</text>
</comment>
<evidence type="ECO:0000256" key="2">
    <source>
        <dbReference type="RuleBase" id="RU003875"/>
    </source>
</evidence>
<evidence type="ECO:0000259" key="3">
    <source>
        <dbReference type="Pfam" id="PF00210"/>
    </source>
</evidence>
<dbReference type="Proteomes" id="UP000534294">
    <property type="component" value="Unassembled WGS sequence"/>
</dbReference>
<dbReference type="PIRSF" id="PIRSF005900">
    <property type="entry name" value="Dps"/>
    <property type="match status" value="1"/>
</dbReference>
<keyword evidence="5" id="KW-1185">Reference proteome</keyword>
<dbReference type="EMBL" id="JACHIF010000005">
    <property type="protein sequence ID" value="MBB5038357.1"/>
    <property type="molecule type" value="Genomic_DNA"/>
</dbReference>
<dbReference type="AlphaFoldDB" id="A0A7W8DQI3"/>
<dbReference type="GO" id="GO:0003677">
    <property type="term" value="F:DNA binding"/>
    <property type="evidence" value="ECO:0007669"/>
    <property type="project" value="UniProtKB-KW"/>
</dbReference>
<dbReference type="CDD" id="cd01043">
    <property type="entry name" value="DPS"/>
    <property type="match status" value="1"/>
</dbReference>
<dbReference type="InterPro" id="IPR008331">
    <property type="entry name" value="Ferritin_DPS_dom"/>
</dbReference>
<organism evidence="4 5">
    <name type="scientific">Prosthecobacter dejongeii</name>
    <dbReference type="NCBI Taxonomy" id="48465"/>
    <lineage>
        <taxon>Bacteria</taxon>
        <taxon>Pseudomonadati</taxon>
        <taxon>Verrucomicrobiota</taxon>
        <taxon>Verrucomicrobiia</taxon>
        <taxon>Verrucomicrobiales</taxon>
        <taxon>Verrucomicrobiaceae</taxon>
        <taxon>Prosthecobacter</taxon>
    </lineage>
</organism>
<keyword evidence="4" id="KW-0238">DNA-binding</keyword>
<dbReference type="PRINTS" id="PR01346">
    <property type="entry name" value="HELNAPAPROT"/>
</dbReference>
<dbReference type="RefSeq" id="WP_184209107.1">
    <property type="nucleotide sequence ID" value="NZ_JACHIF010000005.1"/>
</dbReference>
<evidence type="ECO:0000256" key="1">
    <source>
        <dbReference type="ARBA" id="ARBA00009497"/>
    </source>
</evidence>
<comment type="similarity">
    <text evidence="1 2">Belongs to the Dps family.</text>
</comment>
<dbReference type="GO" id="GO:0008199">
    <property type="term" value="F:ferric iron binding"/>
    <property type="evidence" value="ECO:0007669"/>
    <property type="project" value="InterPro"/>
</dbReference>
<dbReference type="PANTHER" id="PTHR42932:SF3">
    <property type="entry name" value="DNA PROTECTION DURING STARVATION PROTEIN"/>
    <property type="match status" value="1"/>
</dbReference>
<sequence>MKTNIGISDKNRKEVSTLLGKLLADEFVLYTKTRNAHWNVVGPDFHAMHLFFEDQYGKLEGFIDDIAERIRSLANPALGSMKELLAATRLKEEKGELKSSAEFLKLLLQDHEQIIRQIREDAPRCEELGDDGSNDFLVGLLEEHEKMAWMLRSCLG</sequence>
<dbReference type="InterPro" id="IPR002177">
    <property type="entry name" value="DPS_DNA-bd"/>
</dbReference>
<evidence type="ECO:0000313" key="4">
    <source>
        <dbReference type="EMBL" id="MBB5038357.1"/>
    </source>
</evidence>
<reference evidence="4 5" key="1">
    <citation type="submission" date="2020-08" db="EMBL/GenBank/DDBJ databases">
        <title>Genomic Encyclopedia of Type Strains, Phase IV (KMG-IV): sequencing the most valuable type-strain genomes for metagenomic binning, comparative biology and taxonomic classification.</title>
        <authorList>
            <person name="Goeker M."/>
        </authorList>
    </citation>
    <scope>NUCLEOTIDE SEQUENCE [LARGE SCALE GENOMIC DNA]</scope>
    <source>
        <strain evidence="4 5">DSM 12251</strain>
    </source>
</reference>
<dbReference type="SUPFAM" id="SSF47240">
    <property type="entry name" value="Ferritin-like"/>
    <property type="match status" value="1"/>
</dbReference>
<dbReference type="PANTHER" id="PTHR42932">
    <property type="entry name" value="GENERAL STRESS PROTEIN 20U"/>
    <property type="match status" value="1"/>
</dbReference>
<protein>
    <submittedName>
        <fullName evidence="4">Starvation-inducible DNA-binding protein</fullName>
    </submittedName>
</protein>
<gene>
    <name evidence="4" type="ORF">HNQ64_002620</name>
</gene>
<accession>A0A7W8DQI3</accession>
<evidence type="ECO:0000313" key="5">
    <source>
        <dbReference type="Proteomes" id="UP000534294"/>
    </source>
</evidence>
<proteinExistence type="inferred from homology"/>
<feature type="domain" description="Ferritin/DPS" evidence="3">
    <location>
        <begin position="18"/>
        <end position="155"/>
    </location>
</feature>
<dbReference type="Gene3D" id="1.20.1260.10">
    <property type="match status" value="1"/>
</dbReference>
<dbReference type="InterPro" id="IPR012347">
    <property type="entry name" value="Ferritin-like"/>
</dbReference>
<name>A0A7W8DQI3_9BACT</name>
<dbReference type="InterPro" id="IPR009078">
    <property type="entry name" value="Ferritin-like_SF"/>
</dbReference>